<proteinExistence type="predicted"/>
<name>A0AAD2TT60_PARDI</name>
<protein>
    <submittedName>
        <fullName evidence="1">Uncharacterized protein</fullName>
    </submittedName>
</protein>
<comment type="caution">
    <text evidence="1">The sequence shown here is derived from an EMBL/GenBank/DDBJ whole genome shotgun (WGS) entry which is preliminary data.</text>
</comment>
<gene>
    <name evidence="1" type="ORF">HMPREF1059_00537</name>
</gene>
<dbReference type="Proteomes" id="UP000006262">
    <property type="component" value="Unassembled WGS sequence"/>
</dbReference>
<evidence type="ECO:0000313" key="1">
    <source>
        <dbReference type="EMBL" id="EKN33135.1"/>
    </source>
</evidence>
<organism evidence="1 2">
    <name type="scientific">Parabacteroides distasonis CL09T03C24</name>
    <dbReference type="NCBI Taxonomy" id="999417"/>
    <lineage>
        <taxon>Bacteria</taxon>
        <taxon>Pseudomonadati</taxon>
        <taxon>Bacteroidota</taxon>
        <taxon>Bacteroidia</taxon>
        <taxon>Bacteroidales</taxon>
        <taxon>Tannerellaceae</taxon>
        <taxon>Parabacteroides</taxon>
    </lineage>
</organism>
<reference evidence="1 2" key="1">
    <citation type="submission" date="2012-02" db="EMBL/GenBank/DDBJ databases">
        <title>The Genome Sequence of Parabacteroides distasonis CL09T03C24.</title>
        <authorList>
            <consortium name="The Broad Institute Genome Sequencing Platform"/>
            <person name="Earl A."/>
            <person name="Ward D."/>
            <person name="Feldgarden M."/>
            <person name="Gevers D."/>
            <person name="Zitomersky N.L."/>
            <person name="Coyne M.J."/>
            <person name="Comstock L.E."/>
            <person name="Young S.K."/>
            <person name="Zeng Q."/>
            <person name="Gargeya S."/>
            <person name="Fitzgerald M."/>
            <person name="Haas B."/>
            <person name="Abouelleil A."/>
            <person name="Alvarado L."/>
            <person name="Arachchi H.M."/>
            <person name="Berlin A."/>
            <person name="Chapman S.B."/>
            <person name="Gearin G."/>
            <person name="Goldberg J."/>
            <person name="Griggs A."/>
            <person name="Gujja S."/>
            <person name="Hansen M."/>
            <person name="Heiman D."/>
            <person name="Howarth C."/>
            <person name="Larimer J."/>
            <person name="Lui A."/>
            <person name="MacDonald P.J.P."/>
            <person name="McCowen C."/>
            <person name="Montmayeur A."/>
            <person name="Murphy C."/>
            <person name="Neiman D."/>
            <person name="Pearson M."/>
            <person name="Priest M."/>
            <person name="Roberts A."/>
            <person name="Saif S."/>
            <person name="Shea T."/>
            <person name="Sisk P."/>
            <person name="Stolte C."/>
            <person name="Sykes S."/>
            <person name="Wortman J."/>
            <person name="Nusbaum C."/>
            <person name="Birren B."/>
        </authorList>
    </citation>
    <scope>NUCLEOTIDE SEQUENCE [LARGE SCALE GENOMIC DNA]</scope>
    <source>
        <strain evidence="1 2">CL09T03C24</strain>
    </source>
</reference>
<dbReference type="EMBL" id="AGZN01000004">
    <property type="protein sequence ID" value="EKN33135.1"/>
    <property type="molecule type" value="Genomic_DNA"/>
</dbReference>
<accession>A0AAD2TT60</accession>
<dbReference type="AlphaFoldDB" id="A0AAD2TT60"/>
<sequence length="67" mass="7730">METFFRYGNKIRGFHYKKDSYFIMSLCYSEIGAGRSCTGGTIRSRNGGTFRTGIIILRQCRFPVFSE</sequence>
<evidence type="ECO:0000313" key="2">
    <source>
        <dbReference type="Proteomes" id="UP000006262"/>
    </source>
</evidence>